<feature type="non-terminal residue" evidence="1">
    <location>
        <position position="46"/>
    </location>
</feature>
<accession>X1HSZ7</accession>
<proteinExistence type="predicted"/>
<gene>
    <name evidence="1" type="ORF">S03H2_47633</name>
</gene>
<evidence type="ECO:0000313" key="1">
    <source>
        <dbReference type="EMBL" id="GAH73296.1"/>
    </source>
</evidence>
<reference evidence="1" key="1">
    <citation type="journal article" date="2014" name="Front. Microbiol.">
        <title>High frequency of phylogenetically diverse reductive dehalogenase-homologous genes in deep subseafloor sedimentary metagenomes.</title>
        <authorList>
            <person name="Kawai M."/>
            <person name="Futagami T."/>
            <person name="Toyoda A."/>
            <person name="Takaki Y."/>
            <person name="Nishi S."/>
            <person name="Hori S."/>
            <person name="Arai W."/>
            <person name="Tsubouchi T."/>
            <person name="Morono Y."/>
            <person name="Uchiyama I."/>
            <person name="Ito T."/>
            <person name="Fujiyama A."/>
            <person name="Inagaki F."/>
            <person name="Takami H."/>
        </authorList>
    </citation>
    <scope>NUCLEOTIDE SEQUENCE</scope>
    <source>
        <strain evidence="1">Expedition CK06-06</strain>
    </source>
</reference>
<comment type="caution">
    <text evidence="1">The sequence shown here is derived from an EMBL/GenBank/DDBJ whole genome shotgun (WGS) entry which is preliminary data.</text>
</comment>
<name>X1HSZ7_9ZZZZ</name>
<sequence length="46" mass="5007">MGISVKIGENDVTQYIDARSLSIIDELTSRVNSASFAFICNDIDLA</sequence>
<dbReference type="AlphaFoldDB" id="X1HSZ7"/>
<dbReference type="EMBL" id="BARU01029985">
    <property type="protein sequence ID" value="GAH73296.1"/>
    <property type="molecule type" value="Genomic_DNA"/>
</dbReference>
<organism evidence="1">
    <name type="scientific">marine sediment metagenome</name>
    <dbReference type="NCBI Taxonomy" id="412755"/>
    <lineage>
        <taxon>unclassified sequences</taxon>
        <taxon>metagenomes</taxon>
        <taxon>ecological metagenomes</taxon>
    </lineage>
</organism>
<protein>
    <submittedName>
        <fullName evidence="1">Uncharacterized protein</fullName>
    </submittedName>
</protein>